<comment type="similarity">
    <text evidence="2">Belongs to the IL-17 family.</text>
</comment>
<dbReference type="InterPro" id="IPR029034">
    <property type="entry name" value="Cystine-knot_cytokine"/>
</dbReference>
<dbReference type="Pfam" id="PF06083">
    <property type="entry name" value="IL17"/>
    <property type="match status" value="1"/>
</dbReference>
<keyword evidence="3" id="KW-0964">Secreted</keyword>
<feature type="chain" id="PRO_5035775048" evidence="5">
    <location>
        <begin position="21"/>
        <end position="188"/>
    </location>
</feature>
<keyword evidence="7" id="KW-1185">Reference proteome</keyword>
<feature type="signal peptide" evidence="5">
    <location>
        <begin position="1"/>
        <end position="20"/>
    </location>
</feature>
<dbReference type="AlphaFoldDB" id="A0A8T0F2S0"/>
<dbReference type="InterPro" id="IPR010345">
    <property type="entry name" value="IL-17_fam"/>
</dbReference>
<accession>A0A8T0F2S0</accession>
<comment type="subcellular location">
    <subcellularLocation>
        <location evidence="1">Secreted</location>
    </subcellularLocation>
</comment>
<keyword evidence="4 5" id="KW-0732">Signal</keyword>
<name>A0A8T0F2S0_ARGBR</name>
<gene>
    <name evidence="6" type="ORF">HNY73_013412</name>
</gene>
<dbReference type="GO" id="GO:0005125">
    <property type="term" value="F:cytokine activity"/>
    <property type="evidence" value="ECO:0007669"/>
    <property type="project" value="InterPro"/>
</dbReference>
<evidence type="ECO:0000256" key="4">
    <source>
        <dbReference type="ARBA" id="ARBA00022729"/>
    </source>
</evidence>
<organism evidence="6 7">
    <name type="scientific">Argiope bruennichi</name>
    <name type="common">Wasp spider</name>
    <name type="synonym">Aranea bruennichi</name>
    <dbReference type="NCBI Taxonomy" id="94029"/>
    <lineage>
        <taxon>Eukaryota</taxon>
        <taxon>Metazoa</taxon>
        <taxon>Ecdysozoa</taxon>
        <taxon>Arthropoda</taxon>
        <taxon>Chelicerata</taxon>
        <taxon>Arachnida</taxon>
        <taxon>Araneae</taxon>
        <taxon>Araneomorphae</taxon>
        <taxon>Entelegynae</taxon>
        <taxon>Araneoidea</taxon>
        <taxon>Araneidae</taxon>
        <taxon>Argiope</taxon>
    </lineage>
</organism>
<protein>
    <submittedName>
        <fullName evidence="6">Uncharacterized protein</fullName>
    </submittedName>
</protein>
<comment type="caution">
    <text evidence="6">The sequence shown here is derived from an EMBL/GenBank/DDBJ whole genome shotgun (WGS) entry which is preliminary data.</text>
</comment>
<dbReference type="Proteomes" id="UP000807504">
    <property type="component" value="Unassembled WGS sequence"/>
</dbReference>
<evidence type="ECO:0000256" key="2">
    <source>
        <dbReference type="ARBA" id="ARBA00007236"/>
    </source>
</evidence>
<sequence>MEFQASVIFLFVVVSKCISAQLSTDGFSSQTDCIEGAIWQFSDSQLLAGNNKNTGSLLQNEEGSGNLEVNDTHLASDRDCYSNEVRTSFFDCPFRVEETYDANRLPQVISNVRCLQQRISNELWRPIGSHCEEVKLQMPVLRKNGNCSNGPNKYSLVWETATVACIRTVLPSKMISKLAHRVSFGIPS</sequence>
<dbReference type="EMBL" id="JABXBU010001863">
    <property type="protein sequence ID" value="KAF8783218.1"/>
    <property type="molecule type" value="Genomic_DNA"/>
</dbReference>
<dbReference type="Gene3D" id="2.10.90.10">
    <property type="entry name" value="Cystine-knot cytokines"/>
    <property type="match status" value="1"/>
</dbReference>
<reference evidence="6" key="2">
    <citation type="submission" date="2020-06" db="EMBL/GenBank/DDBJ databases">
        <authorList>
            <person name="Sheffer M."/>
        </authorList>
    </citation>
    <scope>NUCLEOTIDE SEQUENCE</scope>
</reference>
<evidence type="ECO:0000256" key="3">
    <source>
        <dbReference type="ARBA" id="ARBA00022525"/>
    </source>
</evidence>
<dbReference type="SUPFAM" id="SSF57501">
    <property type="entry name" value="Cystine-knot cytokines"/>
    <property type="match status" value="1"/>
</dbReference>
<evidence type="ECO:0000313" key="6">
    <source>
        <dbReference type="EMBL" id="KAF8783218.1"/>
    </source>
</evidence>
<evidence type="ECO:0000256" key="5">
    <source>
        <dbReference type="SAM" id="SignalP"/>
    </source>
</evidence>
<reference evidence="6" key="1">
    <citation type="journal article" date="2020" name="bioRxiv">
        <title>Chromosome-level reference genome of the European wasp spider Argiope bruennichi: a resource for studies on range expansion and evolutionary adaptation.</title>
        <authorList>
            <person name="Sheffer M.M."/>
            <person name="Hoppe A."/>
            <person name="Krehenwinkel H."/>
            <person name="Uhl G."/>
            <person name="Kuss A.W."/>
            <person name="Jensen L."/>
            <person name="Jensen C."/>
            <person name="Gillespie R.G."/>
            <person name="Hoff K.J."/>
            <person name="Prost S."/>
        </authorList>
    </citation>
    <scope>NUCLEOTIDE SEQUENCE</scope>
</reference>
<proteinExistence type="inferred from homology"/>
<evidence type="ECO:0000256" key="1">
    <source>
        <dbReference type="ARBA" id="ARBA00004613"/>
    </source>
</evidence>
<dbReference type="GO" id="GO:0005576">
    <property type="term" value="C:extracellular region"/>
    <property type="evidence" value="ECO:0007669"/>
    <property type="project" value="UniProtKB-SubCell"/>
</dbReference>
<evidence type="ECO:0000313" key="7">
    <source>
        <dbReference type="Proteomes" id="UP000807504"/>
    </source>
</evidence>